<evidence type="ECO:0000256" key="4">
    <source>
        <dbReference type="ARBA" id="ARBA00022679"/>
    </source>
</evidence>
<evidence type="ECO:0000256" key="3">
    <source>
        <dbReference type="ARBA" id="ARBA00022603"/>
    </source>
</evidence>
<accession>V5YNX9</accession>
<dbReference type="PANTHER" id="PTHR22884">
    <property type="entry name" value="SET DOMAIN PROTEINS"/>
    <property type="match status" value="1"/>
</dbReference>
<evidence type="ECO:0000259" key="7">
    <source>
        <dbReference type="PROSITE" id="PS50868"/>
    </source>
</evidence>
<dbReference type="SMART" id="SM00317">
    <property type="entry name" value="SET"/>
    <property type="match status" value="1"/>
</dbReference>
<evidence type="ECO:0000259" key="6">
    <source>
        <dbReference type="PROSITE" id="PS50280"/>
    </source>
</evidence>
<sequence>MRRFTVRRSTIHGKGLFALRSIAAGEMIVEYKGSVISWREASRRHARLGEAGHTFYFGLSDGRVIDGGHGGNSARWLNHACAANCVATEEAGRVFIHALADVDAGAELFIDYSLEVDDPSDEDTVRQYSCRCGSISCRGTMLGAVS</sequence>
<dbReference type="RefSeq" id="WP_023842551.1">
    <property type="nucleotide sequence ID" value="NC_022995.1"/>
</dbReference>
<protein>
    <submittedName>
        <fullName evidence="8">Nuclear protein SET</fullName>
    </submittedName>
</protein>
<dbReference type="GO" id="GO:0032259">
    <property type="term" value="P:methylation"/>
    <property type="evidence" value="ECO:0007669"/>
    <property type="project" value="UniProtKB-KW"/>
</dbReference>
<dbReference type="EMBL" id="AB853026">
    <property type="protein sequence ID" value="BAO19008.1"/>
    <property type="molecule type" value="Genomic_DNA"/>
</dbReference>
<keyword evidence="4" id="KW-0808">Transferase</keyword>
<dbReference type="SUPFAM" id="SSF82199">
    <property type="entry name" value="SET domain"/>
    <property type="match status" value="1"/>
</dbReference>
<keyword evidence="2" id="KW-0158">Chromosome</keyword>
<dbReference type="InterPro" id="IPR050777">
    <property type="entry name" value="SET2_Histone-Lys_MeTrsfase"/>
</dbReference>
<feature type="domain" description="SET" evidence="6">
    <location>
        <begin position="2"/>
        <end position="113"/>
    </location>
</feature>
<dbReference type="GO" id="GO:0008168">
    <property type="term" value="F:methyltransferase activity"/>
    <property type="evidence" value="ECO:0007669"/>
    <property type="project" value="UniProtKB-KW"/>
</dbReference>
<dbReference type="GO" id="GO:0005694">
    <property type="term" value="C:chromosome"/>
    <property type="evidence" value="ECO:0007669"/>
    <property type="project" value="UniProtKB-SubCell"/>
</dbReference>
<comment type="subcellular location">
    <subcellularLocation>
        <location evidence="1">Chromosome</location>
    </subcellularLocation>
</comment>
<dbReference type="PROSITE" id="PS50868">
    <property type="entry name" value="POST_SET"/>
    <property type="match status" value="1"/>
</dbReference>
<reference evidence="8" key="1">
    <citation type="journal article" date="2014" name="Microbiology">
        <title>A 2,4-dichlorophenoxyacetic acid degradation plasmid pM7012 discloses distribution of an unclassified megaplasmid group across bacterial species.</title>
        <authorList>
            <person name="Sakai Y."/>
            <person name="Ogawa N."/>
            <person name="Shimomura Y."/>
            <person name="Fujii T."/>
        </authorList>
    </citation>
    <scope>NUCLEOTIDE SEQUENCE</scope>
    <source>
        <strain evidence="8">M701</strain>
    </source>
</reference>
<evidence type="ECO:0000256" key="2">
    <source>
        <dbReference type="ARBA" id="ARBA00022454"/>
    </source>
</evidence>
<geneLocation type="plasmid" evidence="8">
    <name>pM7012</name>
</geneLocation>
<organism evidence="8">
    <name type="scientific">Burkholderia sp. M701</name>
    <dbReference type="NCBI Taxonomy" id="326454"/>
    <lineage>
        <taxon>Bacteria</taxon>
        <taxon>Pseudomonadati</taxon>
        <taxon>Pseudomonadota</taxon>
        <taxon>Betaproteobacteria</taxon>
        <taxon>Burkholderiales</taxon>
        <taxon>Burkholderiaceae</taxon>
        <taxon>Burkholderia</taxon>
    </lineage>
</organism>
<dbReference type="Gene3D" id="2.170.270.10">
    <property type="entry name" value="SET domain"/>
    <property type="match status" value="1"/>
</dbReference>
<name>V5YNX9_9BURK</name>
<dbReference type="Pfam" id="PF00856">
    <property type="entry name" value="SET"/>
    <property type="match status" value="1"/>
</dbReference>
<dbReference type="PROSITE" id="PS50280">
    <property type="entry name" value="SET"/>
    <property type="match status" value="1"/>
</dbReference>
<dbReference type="AlphaFoldDB" id="V5YNX9"/>
<feature type="domain" description="Post-SET" evidence="7">
    <location>
        <begin position="126"/>
        <end position="142"/>
    </location>
</feature>
<keyword evidence="3" id="KW-0489">Methyltransferase</keyword>
<dbReference type="InterPro" id="IPR003616">
    <property type="entry name" value="Post-SET_dom"/>
</dbReference>
<keyword evidence="8" id="KW-0614">Plasmid</keyword>
<dbReference type="InterPro" id="IPR046341">
    <property type="entry name" value="SET_dom_sf"/>
</dbReference>
<proteinExistence type="predicted"/>
<dbReference type="InterPro" id="IPR001214">
    <property type="entry name" value="SET_dom"/>
</dbReference>
<keyword evidence="5" id="KW-0949">S-adenosyl-L-methionine</keyword>
<evidence type="ECO:0000256" key="1">
    <source>
        <dbReference type="ARBA" id="ARBA00004286"/>
    </source>
</evidence>
<evidence type="ECO:0000313" key="8">
    <source>
        <dbReference type="EMBL" id="BAO19008.1"/>
    </source>
</evidence>
<evidence type="ECO:0000256" key="5">
    <source>
        <dbReference type="ARBA" id="ARBA00022691"/>
    </source>
</evidence>
<reference evidence="8" key="2">
    <citation type="submission" date="2024-06" db="EMBL/GenBank/DDBJ databases">
        <authorList>
            <person name="Sakai Y."/>
            <person name="Fujii T."/>
        </authorList>
    </citation>
    <scope>NUCLEOTIDE SEQUENCE</scope>
    <source>
        <strain evidence="8">M701</strain>
        <plasmid evidence="8">pM7012</plasmid>
    </source>
</reference>